<reference evidence="2 3" key="1">
    <citation type="submission" date="2014-04" db="EMBL/GenBank/DDBJ databases">
        <authorList>
            <consortium name="DOE Joint Genome Institute"/>
            <person name="Kuo A."/>
            <person name="Tarkka M."/>
            <person name="Buscot F."/>
            <person name="Kohler A."/>
            <person name="Nagy L.G."/>
            <person name="Floudas D."/>
            <person name="Copeland A."/>
            <person name="Barry K.W."/>
            <person name="Cichocki N."/>
            <person name="Veneault-Fourrey C."/>
            <person name="LaButti K."/>
            <person name="Lindquist E.A."/>
            <person name="Lipzen A."/>
            <person name="Lundell T."/>
            <person name="Morin E."/>
            <person name="Murat C."/>
            <person name="Sun H."/>
            <person name="Tunlid A."/>
            <person name="Henrissat B."/>
            <person name="Grigoriev I.V."/>
            <person name="Hibbett D.S."/>
            <person name="Martin F."/>
            <person name="Nordberg H.P."/>
            <person name="Cantor M.N."/>
            <person name="Hua S.X."/>
        </authorList>
    </citation>
    <scope>NUCLEOTIDE SEQUENCE [LARGE SCALE GENOMIC DNA]</scope>
    <source>
        <strain evidence="2 3">F 1598</strain>
    </source>
</reference>
<sequence length="141" mass="15224">MLLIIICILVAFVSGQVLSINDCSQWNDESQICVRANLYRDGTLASEVTTESDSFLHGCRGGAVAVGSDDGGKALWTAKLQGKAACSLGDKTCASFQRHEVVAHVDTEAAKHTSRIHLFYNFDGNICEKRSNKQGKTCGEL</sequence>
<feature type="signal peptide" evidence="1">
    <location>
        <begin position="1"/>
        <end position="15"/>
    </location>
</feature>
<reference evidence="3" key="2">
    <citation type="submission" date="2015-01" db="EMBL/GenBank/DDBJ databases">
        <title>Evolutionary Origins and Diversification of the Mycorrhizal Mutualists.</title>
        <authorList>
            <consortium name="DOE Joint Genome Institute"/>
            <consortium name="Mycorrhizal Genomics Consortium"/>
            <person name="Kohler A."/>
            <person name="Kuo A."/>
            <person name="Nagy L.G."/>
            <person name="Floudas D."/>
            <person name="Copeland A."/>
            <person name="Barry K.W."/>
            <person name="Cichocki N."/>
            <person name="Veneault-Fourrey C."/>
            <person name="LaButti K."/>
            <person name="Lindquist E.A."/>
            <person name="Lipzen A."/>
            <person name="Lundell T."/>
            <person name="Morin E."/>
            <person name="Murat C."/>
            <person name="Riley R."/>
            <person name="Ohm R."/>
            <person name="Sun H."/>
            <person name="Tunlid A."/>
            <person name="Henrissat B."/>
            <person name="Grigoriev I.V."/>
            <person name="Hibbett D.S."/>
            <person name="Martin F."/>
        </authorList>
    </citation>
    <scope>NUCLEOTIDE SEQUENCE [LARGE SCALE GENOMIC DNA]</scope>
    <source>
        <strain evidence="3">F 1598</strain>
    </source>
</reference>
<evidence type="ECO:0000256" key="1">
    <source>
        <dbReference type="SAM" id="SignalP"/>
    </source>
</evidence>
<name>A0A0C3FD88_PILCF</name>
<protein>
    <submittedName>
        <fullName evidence="2">Uncharacterized protein</fullName>
    </submittedName>
</protein>
<dbReference type="InParanoid" id="A0A0C3FD88"/>
<accession>A0A0C3FD88</accession>
<proteinExistence type="predicted"/>
<keyword evidence="3" id="KW-1185">Reference proteome</keyword>
<dbReference type="EMBL" id="KN833021">
    <property type="protein sequence ID" value="KIM77821.1"/>
    <property type="molecule type" value="Genomic_DNA"/>
</dbReference>
<feature type="chain" id="PRO_5012813792" evidence="1">
    <location>
        <begin position="16"/>
        <end position="141"/>
    </location>
</feature>
<evidence type="ECO:0000313" key="3">
    <source>
        <dbReference type="Proteomes" id="UP000054166"/>
    </source>
</evidence>
<gene>
    <name evidence="2" type="ORF">PILCRDRAFT_825052</name>
</gene>
<dbReference type="HOGENOM" id="CLU_1825997_0_0_1"/>
<organism evidence="2 3">
    <name type="scientific">Piloderma croceum (strain F 1598)</name>
    <dbReference type="NCBI Taxonomy" id="765440"/>
    <lineage>
        <taxon>Eukaryota</taxon>
        <taxon>Fungi</taxon>
        <taxon>Dikarya</taxon>
        <taxon>Basidiomycota</taxon>
        <taxon>Agaricomycotina</taxon>
        <taxon>Agaricomycetes</taxon>
        <taxon>Agaricomycetidae</taxon>
        <taxon>Atheliales</taxon>
        <taxon>Atheliaceae</taxon>
        <taxon>Piloderma</taxon>
    </lineage>
</organism>
<dbReference type="AlphaFoldDB" id="A0A0C3FD88"/>
<dbReference type="Proteomes" id="UP000054166">
    <property type="component" value="Unassembled WGS sequence"/>
</dbReference>
<evidence type="ECO:0000313" key="2">
    <source>
        <dbReference type="EMBL" id="KIM77821.1"/>
    </source>
</evidence>
<keyword evidence="1" id="KW-0732">Signal</keyword>